<reference evidence="1" key="1">
    <citation type="submission" date="2021-05" db="EMBL/GenBank/DDBJ databases">
        <authorList>
            <person name="Pan Q."/>
            <person name="Jouanno E."/>
            <person name="Zahm M."/>
            <person name="Klopp C."/>
            <person name="Cabau C."/>
            <person name="Louis A."/>
            <person name="Berthelot C."/>
            <person name="Parey E."/>
            <person name="Roest Crollius H."/>
            <person name="Montfort J."/>
            <person name="Robinson-Rechavi M."/>
            <person name="Bouchez O."/>
            <person name="Lampietro C."/>
            <person name="Lopez Roques C."/>
            <person name="Donnadieu C."/>
            <person name="Postlethwait J."/>
            <person name="Bobe J."/>
            <person name="Dillon D."/>
            <person name="Chandos A."/>
            <person name="von Hippel F."/>
            <person name="Guiguen Y."/>
        </authorList>
    </citation>
    <scope>NUCLEOTIDE SEQUENCE</scope>
    <source>
        <strain evidence="1">YG-Jan2019</strain>
    </source>
</reference>
<evidence type="ECO:0000313" key="2">
    <source>
        <dbReference type="Proteomes" id="UP001157502"/>
    </source>
</evidence>
<protein>
    <submittedName>
        <fullName evidence="1">Uncharacterized protein</fullName>
    </submittedName>
</protein>
<evidence type="ECO:0000313" key="1">
    <source>
        <dbReference type="EMBL" id="KAJ7990879.1"/>
    </source>
</evidence>
<keyword evidence="2" id="KW-1185">Reference proteome</keyword>
<dbReference type="Proteomes" id="UP001157502">
    <property type="component" value="Chromosome 27"/>
</dbReference>
<gene>
    <name evidence="1" type="ORF">DPEC_G00291480</name>
</gene>
<proteinExistence type="predicted"/>
<comment type="caution">
    <text evidence="1">The sequence shown here is derived from an EMBL/GenBank/DDBJ whole genome shotgun (WGS) entry which is preliminary data.</text>
</comment>
<organism evidence="1 2">
    <name type="scientific">Dallia pectoralis</name>
    <name type="common">Alaska blackfish</name>
    <dbReference type="NCBI Taxonomy" id="75939"/>
    <lineage>
        <taxon>Eukaryota</taxon>
        <taxon>Metazoa</taxon>
        <taxon>Chordata</taxon>
        <taxon>Craniata</taxon>
        <taxon>Vertebrata</taxon>
        <taxon>Euteleostomi</taxon>
        <taxon>Actinopterygii</taxon>
        <taxon>Neopterygii</taxon>
        <taxon>Teleostei</taxon>
        <taxon>Protacanthopterygii</taxon>
        <taxon>Esociformes</taxon>
        <taxon>Umbridae</taxon>
        <taxon>Dallia</taxon>
    </lineage>
</organism>
<name>A0ACC2FHP2_DALPE</name>
<accession>A0ACC2FHP2</accession>
<dbReference type="EMBL" id="CM055754">
    <property type="protein sequence ID" value="KAJ7990879.1"/>
    <property type="molecule type" value="Genomic_DNA"/>
</dbReference>
<sequence length="163" mass="17789">MSSSLSGADARRPDLATTGGDNKSNYLPSMAPAWLQTTGVGTDRGQGTERGHREETNSPERSRAFRDDCYAAKERRGETRRTEPWRCLNSFCFSRRWATGPVRPSSQPLVCLSARAPSAKRQGRLSSALPDRRSAGGWGATYWRGDGALTGPQSPGQLTELET</sequence>